<sequence>MAEQALGVFVEYAVAAVAVHIANLHGSHVRRYTCRRPQLPLTTSDGHDGKRWRWRTSHVTNPYWETTMANYDQPVSSGLEAAEAMRALAHATLKFDDQPEDTFSVLGDMLSITSSYVSVLTNIAQAHERKIDDAHDDQSRDHEAGRMLARAAAHSLRHAAFQIADAYRHVDDATQMSSRIVWFPHAPALRTPREPRRASPRPGIGPEAAEMGTAVSPTRSVPSPSARDSTRAEGRSL</sequence>
<evidence type="ECO:0000313" key="2">
    <source>
        <dbReference type="EMBL" id="MPV35933.1"/>
    </source>
</evidence>
<feature type="region of interest" description="Disordered" evidence="1">
    <location>
        <begin position="190"/>
        <end position="237"/>
    </location>
</feature>
<feature type="compositionally biased region" description="Basic and acidic residues" evidence="1">
    <location>
        <begin position="228"/>
        <end position="237"/>
    </location>
</feature>
<accession>A0A6N7EFG5</accession>
<organism evidence="2 3">
    <name type="scientific">Georgenia subflava</name>
    <dbReference type="NCBI Taxonomy" id="1622177"/>
    <lineage>
        <taxon>Bacteria</taxon>
        <taxon>Bacillati</taxon>
        <taxon>Actinomycetota</taxon>
        <taxon>Actinomycetes</taxon>
        <taxon>Micrococcales</taxon>
        <taxon>Bogoriellaceae</taxon>
        <taxon>Georgenia</taxon>
    </lineage>
</organism>
<evidence type="ECO:0000256" key="1">
    <source>
        <dbReference type="SAM" id="MobiDB-lite"/>
    </source>
</evidence>
<dbReference type="EMBL" id="WHPC01000005">
    <property type="protein sequence ID" value="MPV35933.1"/>
    <property type="molecule type" value="Genomic_DNA"/>
</dbReference>
<protein>
    <submittedName>
        <fullName evidence="2">Uncharacterized protein</fullName>
    </submittedName>
</protein>
<gene>
    <name evidence="2" type="ORF">GB881_02525</name>
</gene>
<dbReference type="RefSeq" id="WP_152193280.1">
    <property type="nucleotide sequence ID" value="NZ_VUKD01000001.1"/>
</dbReference>
<dbReference type="Proteomes" id="UP000437709">
    <property type="component" value="Unassembled WGS sequence"/>
</dbReference>
<keyword evidence="3" id="KW-1185">Reference proteome</keyword>
<dbReference type="OrthoDB" id="3781658at2"/>
<proteinExistence type="predicted"/>
<reference evidence="2 3" key="1">
    <citation type="submission" date="2019-10" db="EMBL/GenBank/DDBJ databases">
        <title>Georgenia wutianyii sp. nov. and Georgenia yuyongxinii sp. nov. isolated from plateau pika (Ochotona curzoniae) in the Qinghai-Tibet plateau of China.</title>
        <authorList>
            <person name="Tian Z."/>
        </authorList>
    </citation>
    <scope>NUCLEOTIDE SEQUENCE [LARGE SCALE GENOMIC DNA]</scope>
    <source>
        <strain evidence="2 3">JCM 19765</strain>
    </source>
</reference>
<name>A0A6N7EFG5_9MICO</name>
<dbReference type="AlphaFoldDB" id="A0A6N7EFG5"/>
<evidence type="ECO:0000313" key="3">
    <source>
        <dbReference type="Proteomes" id="UP000437709"/>
    </source>
</evidence>
<feature type="compositionally biased region" description="Polar residues" evidence="1">
    <location>
        <begin position="215"/>
        <end position="227"/>
    </location>
</feature>
<comment type="caution">
    <text evidence="2">The sequence shown here is derived from an EMBL/GenBank/DDBJ whole genome shotgun (WGS) entry which is preliminary data.</text>
</comment>